<protein>
    <recommendedName>
        <fullName evidence="6">Disease resistance N-terminal domain-containing protein</fullName>
    </recommendedName>
</protein>
<keyword evidence="8" id="KW-1185">Reference proteome</keyword>
<evidence type="ECO:0000256" key="2">
    <source>
        <dbReference type="ARBA" id="ARBA00022614"/>
    </source>
</evidence>
<organism evidence="7 8">
    <name type="scientific">Setaria italica</name>
    <name type="common">Foxtail millet</name>
    <name type="synonym">Panicum italicum</name>
    <dbReference type="NCBI Taxonomy" id="4555"/>
    <lineage>
        <taxon>Eukaryota</taxon>
        <taxon>Viridiplantae</taxon>
        <taxon>Streptophyta</taxon>
        <taxon>Embryophyta</taxon>
        <taxon>Tracheophyta</taxon>
        <taxon>Spermatophyta</taxon>
        <taxon>Magnoliopsida</taxon>
        <taxon>Liliopsida</taxon>
        <taxon>Poales</taxon>
        <taxon>Poaceae</taxon>
        <taxon>PACMAD clade</taxon>
        <taxon>Panicoideae</taxon>
        <taxon>Panicodae</taxon>
        <taxon>Paniceae</taxon>
        <taxon>Cenchrinae</taxon>
        <taxon>Setaria</taxon>
    </lineage>
</organism>
<keyword evidence="3" id="KW-0677">Repeat</keyword>
<dbReference type="Pfam" id="PF18052">
    <property type="entry name" value="Rx_N"/>
    <property type="match status" value="1"/>
</dbReference>
<evidence type="ECO:0000313" key="7">
    <source>
        <dbReference type="EnsemblPlants" id="KQL17094"/>
    </source>
</evidence>
<dbReference type="InParanoid" id="K3ZEG7"/>
<dbReference type="HOGENOM" id="CLU_000837_20_3_1"/>
<accession>K3ZEG7</accession>
<dbReference type="AlphaFoldDB" id="K3ZEG7"/>
<dbReference type="InterPro" id="IPR041118">
    <property type="entry name" value="Rx_N"/>
</dbReference>
<evidence type="ECO:0000259" key="6">
    <source>
        <dbReference type="Pfam" id="PF18052"/>
    </source>
</evidence>
<dbReference type="GO" id="GO:0000166">
    <property type="term" value="F:nucleotide binding"/>
    <property type="evidence" value="ECO:0007669"/>
    <property type="project" value="UniProtKB-KW"/>
</dbReference>
<evidence type="ECO:0000256" key="3">
    <source>
        <dbReference type="ARBA" id="ARBA00022737"/>
    </source>
</evidence>
<sequence length="111" mass="12662">MATAVAELIAGKLAGLVWDEATLMWSFKDDVDALSWTMVKMKALMRDADRRASQDEGRRGREIVQVLMKDFKSAAYDVEDLLDEFEAIELIKKSQSKVLMLNFNTLFFPPK</sequence>
<evidence type="ECO:0000313" key="8">
    <source>
        <dbReference type="Proteomes" id="UP000004995"/>
    </source>
</evidence>
<keyword evidence="2" id="KW-0433">Leucine-rich repeat</keyword>
<proteinExistence type="inferred from homology"/>
<evidence type="ECO:0000256" key="4">
    <source>
        <dbReference type="ARBA" id="ARBA00022741"/>
    </source>
</evidence>
<reference evidence="7" key="2">
    <citation type="submission" date="2018-08" db="UniProtKB">
        <authorList>
            <consortium name="EnsemblPlants"/>
        </authorList>
    </citation>
    <scope>IDENTIFICATION</scope>
    <source>
        <strain evidence="7">Yugu1</strain>
    </source>
</reference>
<keyword evidence="5" id="KW-0611">Plant defense</keyword>
<evidence type="ECO:0000256" key="5">
    <source>
        <dbReference type="ARBA" id="ARBA00022821"/>
    </source>
</evidence>
<comment type="similarity">
    <text evidence="1">Belongs to the disease resistance NB-LRR family.</text>
</comment>
<feature type="domain" description="Disease resistance N-terminal" evidence="6">
    <location>
        <begin position="9"/>
        <end position="96"/>
    </location>
</feature>
<name>K3ZEG7_SETIT</name>
<evidence type="ECO:0000256" key="1">
    <source>
        <dbReference type="ARBA" id="ARBA00008894"/>
    </source>
</evidence>
<dbReference type="Gramene" id="KQL17094">
    <property type="protein sequence ID" value="KQL17094"/>
    <property type="gene ID" value="SETIT_024962mg"/>
</dbReference>
<dbReference type="EnsemblPlants" id="KQL17094">
    <property type="protein sequence ID" value="KQL17094"/>
    <property type="gene ID" value="SETIT_024962mg"/>
</dbReference>
<dbReference type="Proteomes" id="UP000004995">
    <property type="component" value="Unassembled WGS sequence"/>
</dbReference>
<reference evidence="8" key="1">
    <citation type="journal article" date="2012" name="Nat. Biotechnol.">
        <title>Reference genome sequence of the model plant Setaria.</title>
        <authorList>
            <person name="Bennetzen J.L."/>
            <person name="Schmutz J."/>
            <person name="Wang H."/>
            <person name="Percifield R."/>
            <person name="Hawkins J."/>
            <person name="Pontaroli A.C."/>
            <person name="Estep M."/>
            <person name="Feng L."/>
            <person name="Vaughn J.N."/>
            <person name="Grimwood J."/>
            <person name="Jenkins J."/>
            <person name="Barry K."/>
            <person name="Lindquist E."/>
            <person name="Hellsten U."/>
            <person name="Deshpande S."/>
            <person name="Wang X."/>
            <person name="Wu X."/>
            <person name="Mitros T."/>
            <person name="Triplett J."/>
            <person name="Yang X."/>
            <person name="Ye C.Y."/>
            <person name="Mauro-Herrera M."/>
            <person name="Wang L."/>
            <person name="Li P."/>
            <person name="Sharma M."/>
            <person name="Sharma R."/>
            <person name="Ronald P.C."/>
            <person name="Panaud O."/>
            <person name="Kellogg E.A."/>
            <person name="Brutnell T.P."/>
            <person name="Doust A.N."/>
            <person name="Tuskan G.A."/>
            <person name="Rokhsar D."/>
            <person name="Devos K.M."/>
        </authorList>
    </citation>
    <scope>NUCLEOTIDE SEQUENCE [LARGE SCALE GENOMIC DNA]</scope>
    <source>
        <strain evidence="8">cv. Yugu1</strain>
    </source>
</reference>
<keyword evidence="4" id="KW-0547">Nucleotide-binding</keyword>
<dbReference type="GO" id="GO:0006952">
    <property type="term" value="P:defense response"/>
    <property type="evidence" value="ECO:0007669"/>
    <property type="project" value="UniProtKB-KW"/>
</dbReference>
<dbReference type="Gene3D" id="1.20.5.4130">
    <property type="match status" value="1"/>
</dbReference>
<dbReference type="EMBL" id="AGNK02002106">
    <property type="status" value="NOT_ANNOTATED_CDS"/>
    <property type="molecule type" value="Genomic_DNA"/>
</dbReference>
<dbReference type="OMA" id="DEATLMW"/>